<dbReference type="PANTHER" id="PTHR42886:SF29">
    <property type="entry name" value="PUMMELIG, ISOFORM A"/>
    <property type="match status" value="1"/>
</dbReference>
<dbReference type="GO" id="GO:0016787">
    <property type="term" value="F:hydrolase activity"/>
    <property type="evidence" value="ECO:0007669"/>
    <property type="project" value="UniProtKB-KW"/>
</dbReference>
<evidence type="ECO:0000313" key="3">
    <source>
        <dbReference type="Proteomes" id="UP000215616"/>
    </source>
</evidence>
<protein>
    <submittedName>
        <fullName evidence="2">Alpha/beta hydrolase</fullName>
    </submittedName>
</protein>
<dbReference type="Pfam" id="PF12697">
    <property type="entry name" value="Abhydrolase_6"/>
    <property type="match status" value="1"/>
</dbReference>
<name>A0A258CZL3_CAUVI</name>
<accession>A0A258CZL3</accession>
<gene>
    <name evidence="2" type="ORF">B7Z12_15245</name>
</gene>
<dbReference type="Proteomes" id="UP000215616">
    <property type="component" value="Unassembled WGS sequence"/>
</dbReference>
<sequence length="249" mass="26663">MHAPVIMVHGAFCGGWTFDAFRAPFETAGHRVLTPDLIGHDGASSATGVSMSDYARQISRLIEACESPPILIGHSMGGLVAQMAASRAPVSKLILLAPSPPWGVSGASLEEAVSAVSLYALGPYWMQAIAPDYGVVRRYSVDRLERAERKAIFARMTPESGRALWETLNWWLDPFMTTNVRAPACPVLAIAGGKDVIHPPATVRQTAARLGGQVEIFSEMSHWLPGEPGWEGVAERCLAFIAAEGRAAA</sequence>
<evidence type="ECO:0000259" key="1">
    <source>
        <dbReference type="Pfam" id="PF12697"/>
    </source>
</evidence>
<comment type="caution">
    <text evidence="2">The sequence shown here is derived from an EMBL/GenBank/DDBJ whole genome shotgun (WGS) entry which is preliminary data.</text>
</comment>
<dbReference type="AlphaFoldDB" id="A0A258CZL3"/>
<proteinExistence type="predicted"/>
<dbReference type="PRINTS" id="PR00111">
    <property type="entry name" value="ABHYDROLASE"/>
</dbReference>
<dbReference type="InterPro" id="IPR000073">
    <property type="entry name" value="AB_hydrolase_1"/>
</dbReference>
<dbReference type="PANTHER" id="PTHR42886">
    <property type="entry name" value="RE40534P-RELATED"/>
    <property type="match status" value="1"/>
</dbReference>
<dbReference type="SUPFAM" id="SSF53474">
    <property type="entry name" value="alpha/beta-Hydrolases"/>
    <property type="match status" value="1"/>
</dbReference>
<feature type="domain" description="AB hydrolase-1" evidence="1">
    <location>
        <begin position="5"/>
        <end position="228"/>
    </location>
</feature>
<dbReference type="InterPro" id="IPR029058">
    <property type="entry name" value="AB_hydrolase_fold"/>
</dbReference>
<dbReference type="EMBL" id="NCDQ01000278">
    <property type="protein sequence ID" value="OYX00919.1"/>
    <property type="molecule type" value="Genomic_DNA"/>
</dbReference>
<dbReference type="Gene3D" id="3.40.50.1820">
    <property type="entry name" value="alpha/beta hydrolase"/>
    <property type="match status" value="1"/>
</dbReference>
<evidence type="ECO:0000313" key="2">
    <source>
        <dbReference type="EMBL" id="OYX00919.1"/>
    </source>
</evidence>
<reference evidence="2 3" key="1">
    <citation type="submission" date="2017-03" db="EMBL/GenBank/DDBJ databases">
        <title>Lifting the veil on microbial sulfur biogeochemistry in mining wastewaters.</title>
        <authorList>
            <person name="Kantor R.S."/>
            <person name="Colenbrander Nelson T."/>
            <person name="Marshall S."/>
            <person name="Bennett D."/>
            <person name="Apte S."/>
            <person name="Camacho D."/>
            <person name="Thomas B.C."/>
            <person name="Warren L.A."/>
            <person name="Banfield J.F."/>
        </authorList>
    </citation>
    <scope>NUCLEOTIDE SEQUENCE [LARGE SCALE GENOMIC DNA]</scope>
    <source>
        <strain evidence="2">32-67-7</strain>
    </source>
</reference>
<organism evidence="2 3">
    <name type="scientific">Caulobacter vibrioides</name>
    <name type="common">Caulobacter crescentus</name>
    <dbReference type="NCBI Taxonomy" id="155892"/>
    <lineage>
        <taxon>Bacteria</taxon>
        <taxon>Pseudomonadati</taxon>
        <taxon>Pseudomonadota</taxon>
        <taxon>Alphaproteobacteria</taxon>
        <taxon>Caulobacterales</taxon>
        <taxon>Caulobacteraceae</taxon>
        <taxon>Caulobacter</taxon>
    </lineage>
</organism>
<keyword evidence="2" id="KW-0378">Hydrolase</keyword>